<protein>
    <submittedName>
        <fullName evidence="1">Uncharacterized protein</fullName>
    </submittedName>
</protein>
<dbReference type="Proteomes" id="UP000000268">
    <property type="component" value="Plasmid pREB3"/>
</dbReference>
<organism evidence="1 2">
    <name type="scientific">Acaryochloris marina (strain MBIC 11017)</name>
    <dbReference type="NCBI Taxonomy" id="329726"/>
    <lineage>
        <taxon>Bacteria</taxon>
        <taxon>Bacillati</taxon>
        <taxon>Cyanobacteriota</taxon>
        <taxon>Cyanophyceae</taxon>
        <taxon>Acaryochloridales</taxon>
        <taxon>Acaryochloridaceae</taxon>
        <taxon>Acaryochloris</taxon>
    </lineage>
</organism>
<sequence>MPSLTQKKHYQQTIACHNGRKVSALWSPTTQPRMPAMVY</sequence>
<name>A8ZN00_ACAM1</name>
<gene>
    <name evidence="1" type="ordered locus">AM1_C0269</name>
</gene>
<accession>A8ZN00</accession>
<dbReference type="KEGG" id="amr:AM1_C0269"/>
<reference evidence="1 2" key="1">
    <citation type="journal article" date="2008" name="Proc. Natl. Acad. Sci. U.S.A.">
        <title>Niche adaptation and genome expansion in the chlorophyll d-producing cyanobacterium Acaryochloris marina.</title>
        <authorList>
            <person name="Swingley W.D."/>
            <person name="Chen M."/>
            <person name="Cheung P.C."/>
            <person name="Conrad A.L."/>
            <person name="Dejesa L.C."/>
            <person name="Hao J."/>
            <person name="Honchak B.M."/>
            <person name="Karbach L.E."/>
            <person name="Kurdoglu A."/>
            <person name="Lahiri S."/>
            <person name="Mastrian S.D."/>
            <person name="Miyashita H."/>
            <person name="Page L."/>
            <person name="Ramakrishna P."/>
            <person name="Satoh S."/>
            <person name="Sattley W.M."/>
            <person name="Shimada Y."/>
            <person name="Taylor H.L."/>
            <person name="Tomo T."/>
            <person name="Tsuchiya T."/>
            <person name="Wang Z.T."/>
            <person name="Raymond J."/>
            <person name="Mimuro M."/>
            <person name="Blankenship R.E."/>
            <person name="Touchman J.W."/>
        </authorList>
    </citation>
    <scope>NUCLEOTIDE SEQUENCE [LARGE SCALE GENOMIC DNA]</scope>
    <source>
        <strain evidence="2">MBIC 11017</strain>
        <plasmid evidence="2">Plasmid pREB3</plasmid>
    </source>
</reference>
<evidence type="ECO:0000313" key="1">
    <source>
        <dbReference type="EMBL" id="ABW32199.1"/>
    </source>
</evidence>
<dbReference type="EMBL" id="CP000840">
    <property type="protein sequence ID" value="ABW32199.1"/>
    <property type="molecule type" value="Genomic_DNA"/>
</dbReference>
<geneLocation type="plasmid" evidence="1 2">
    <name>pREB3</name>
</geneLocation>
<keyword evidence="1" id="KW-0614">Plasmid</keyword>
<proteinExistence type="predicted"/>
<keyword evidence="2" id="KW-1185">Reference proteome</keyword>
<evidence type="ECO:0000313" key="2">
    <source>
        <dbReference type="Proteomes" id="UP000000268"/>
    </source>
</evidence>
<dbReference type="AlphaFoldDB" id="A8ZN00"/>
<dbReference type="HOGENOM" id="CLU_3303027_0_0_3"/>